<organism evidence="1 2">
    <name type="scientific">Mya arenaria</name>
    <name type="common">Soft-shell clam</name>
    <dbReference type="NCBI Taxonomy" id="6604"/>
    <lineage>
        <taxon>Eukaryota</taxon>
        <taxon>Metazoa</taxon>
        <taxon>Spiralia</taxon>
        <taxon>Lophotrochozoa</taxon>
        <taxon>Mollusca</taxon>
        <taxon>Bivalvia</taxon>
        <taxon>Autobranchia</taxon>
        <taxon>Heteroconchia</taxon>
        <taxon>Euheterodonta</taxon>
        <taxon>Imparidentia</taxon>
        <taxon>Neoheterodontei</taxon>
        <taxon>Myida</taxon>
        <taxon>Myoidea</taxon>
        <taxon>Myidae</taxon>
        <taxon>Mya</taxon>
    </lineage>
</organism>
<accession>A0ABY7FH01</accession>
<evidence type="ECO:0000313" key="1">
    <source>
        <dbReference type="EMBL" id="WAR20149.1"/>
    </source>
</evidence>
<gene>
    <name evidence="1" type="ORF">MAR_001987</name>
</gene>
<dbReference type="Proteomes" id="UP001164746">
    <property type="component" value="Chromosome 11"/>
</dbReference>
<protein>
    <submittedName>
        <fullName evidence="1">Uncharacterized protein</fullName>
    </submittedName>
</protein>
<dbReference type="EMBL" id="CP111022">
    <property type="protein sequence ID" value="WAR20149.1"/>
    <property type="molecule type" value="Genomic_DNA"/>
</dbReference>
<reference evidence="1" key="1">
    <citation type="submission" date="2022-11" db="EMBL/GenBank/DDBJ databases">
        <title>Centuries of genome instability and evolution in soft-shell clam transmissible cancer (bioRxiv).</title>
        <authorList>
            <person name="Hart S.F.M."/>
            <person name="Yonemitsu M.A."/>
            <person name="Giersch R.M."/>
            <person name="Beal B.F."/>
            <person name="Arriagada G."/>
            <person name="Davis B.W."/>
            <person name="Ostrander E.A."/>
            <person name="Goff S.P."/>
            <person name="Metzger M.J."/>
        </authorList>
    </citation>
    <scope>NUCLEOTIDE SEQUENCE</scope>
    <source>
        <strain evidence="1">MELC-2E11</strain>
        <tissue evidence="1">Siphon/mantle</tissue>
    </source>
</reference>
<proteinExistence type="predicted"/>
<keyword evidence="2" id="KW-1185">Reference proteome</keyword>
<evidence type="ECO:0000313" key="2">
    <source>
        <dbReference type="Proteomes" id="UP001164746"/>
    </source>
</evidence>
<sequence length="70" mass="7495">MIMCLKTWHPGCCQMAVLKEHPASLEDLCLSNQLLGLGSLAPPQGNHVQGSLGRGFLVDLLQIKRAGGKI</sequence>
<name>A0ABY7FH01_MYAAR</name>